<gene>
    <name evidence="1" type="ORF">IAC57_05230</name>
</gene>
<dbReference type="EMBL" id="DVMZ01000138">
    <property type="protein sequence ID" value="HIU59489.1"/>
    <property type="molecule type" value="Genomic_DNA"/>
</dbReference>
<dbReference type="InterPro" id="IPR027417">
    <property type="entry name" value="P-loop_NTPase"/>
</dbReference>
<name>A0A9D1MG14_9FIRM</name>
<reference evidence="1" key="1">
    <citation type="submission" date="2020-10" db="EMBL/GenBank/DDBJ databases">
        <authorList>
            <person name="Gilroy R."/>
        </authorList>
    </citation>
    <scope>NUCLEOTIDE SEQUENCE</scope>
    <source>
        <strain evidence="1">11687</strain>
    </source>
</reference>
<reference evidence="1" key="2">
    <citation type="journal article" date="2021" name="PeerJ">
        <title>Extensive microbial diversity within the chicken gut microbiome revealed by metagenomics and culture.</title>
        <authorList>
            <person name="Gilroy R."/>
            <person name="Ravi A."/>
            <person name="Getino M."/>
            <person name="Pursley I."/>
            <person name="Horton D.L."/>
            <person name="Alikhan N.F."/>
            <person name="Baker D."/>
            <person name="Gharbi K."/>
            <person name="Hall N."/>
            <person name="Watson M."/>
            <person name="Adriaenssens E.M."/>
            <person name="Foster-Nyarko E."/>
            <person name="Jarju S."/>
            <person name="Secka A."/>
            <person name="Antonio M."/>
            <person name="Oren A."/>
            <person name="Chaudhuri R.R."/>
            <person name="La Ragione R."/>
            <person name="Hildebrand F."/>
            <person name="Pallen M.J."/>
        </authorList>
    </citation>
    <scope>NUCLEOTIDE SEQUENCE</scope>
    <source>
        <strain evidence="1">11687</strain>
    </source>
</reference>
<evidence type="ECO:0000313" key="2">
    <source>
        <dbReference type="Proteomes" id="UP000824081"/>
    </source>
</evidence>
<sequence>MKAEEFIASLSEISRKNSYRFDRIRACIPLGKDEPGNVIVAHREENPGRYHHVCVTGGGRGNFIRRLVLVLSCLYDRSEAMFLVLSPRAEYAELLRLKNADVTVPYLRGLPDYEAALETVRELVRMRSLNAGFPRLFIVLDGLEELPDARGDGMLELYKSCFDAVGASGVEIITGVELLNSIFSGYPGAFVGIGNCLVTPKSEGKADVTYVNADSSLTPPREFLFPDSPSFGDVVGFFNSLA</sequence>
<accession>A0A9D1MG14</accession>
<proteinExistence type="predicted"/>
<dbReference type="Proteomes" id="UP000824081">
    <property type="component" value="Unassembled WGS sequence"/>
</dbReference>
<dbReference type="Gene3D" id="3.40.50.300">
    <property type="entry name" value="P-loop containing nucleotide triphosphate hydrolases"/>
    <property type="match status" value="1"/>
</dbReference>
<organism evidence="1 2">
    <name type="scientific">Candidatus Scatosoma pullistercoris</name>
    <dbReference type="NCBI Taxonomy" id="2840934"/>
    <lineage>
        <taxon>Bacteria</taxon>
        <taxon>Bacillati</taxon>
        <taxon>Bacillota</taxon>
        <taxon>Clostridia</taxon>
        <taxon>Candidatus Scatosoma</taxon>
    </lineage>
</organism>
<protein>
    <submittedName>
        <fullName evidence="1">Uncharacterized protein</fullName>
    </submittedName>
</protein>
<evidence type="ECO:0000313" key="1">
    <source>
        <dbReference type="EMBL" id="HIU59489.1"/>
    </source>
</evidence>
<comment type="caution">
    <text evidence="1">The sequence shown here is derived from an EMBL/GenBank/DDBJ whole genome shotgun (WGS) entry which is preliminary data.</text>
</comment>
<dbReference type="AlphaFoldDB" id="A0A9D1MG14"/>